<evidence type="ECO:0000256" key="1">
    <source>
        <dbReference type="ARBA" id="ARBA00010552"/>
    </source>
</evidence>
<dbReference type="SUPFAM" id="SSF55298">
    <property type="entry name" value="YjgF-like"/>
    <property type="match status" value="1"/>
</dbReference>
<evidence type="ECO:0000313" key="3">
    <source>
        <dbReference type="Proteomes" id="UP000282195"/>
    </source>
</evidence>
<gene>
    <name evidence="2" type="ORF">CCGE525_16510</name>
</gene>
<name>A0A387FN63_9HYPH</name>
<dbReference type="PANTHER" id="PTHR11803">
    <property type="entry name" value="2-IMINOBUTANOATE/2-IMINOPROPANOATE DEAMINASE RIDA"/>
    <property type="match status" value="1"/>
</dbReference>
<dbReference type="RefSeq" id="WP_120705227.1">
    <property type="nucleotide sequence ID" value="NZ_CP032694.1"/>
</dbReference>
<dbReference type="AlphaFoldDB" id="A0A387FN63"/>
<comment type="similarity">
    <text evidence="1">Belongs to the RutC family.</text>
</comment>
<dbReference type="KEGG" id="rjg:CCGE525_16510"/>
<dbReference type="Gene3D" id="3.30.1330.40">
    <property type="entry name" value="RutC-like"/>
    <property type="match status" value="1"/>
</dbReference>
<dbReference type="CDD" id="cd00448">
    <property type="entry name" value="YjgF_YER057c_UK114_family"/>
    <property type="match status" value="1"/>
</dbReference>
<dbReference type="PANTHER" id="PTHR11803:SF58">
    <property type="entry name" value="PROTEIN HMF1-RELATED"/>
    <property type="match status" value="1"/>
</dbReference>
<dbReference type="GO" id="GO:0005829">
    <property type="term" value="C:cytosol"/>
    <property type="evidence" value="ECO:0007669"/>
    <property type="project" value="TreeGrafter"/>
</dbReference>
<dbReference type="OrthoDB" id="9803101at2"/>
<dbReference type="InterPro" id="IPR006175">
    <property type="entry name" value="YjgF/YER057c/UK114"/>
</dbReference>
<dbReference type="GO" id="GO:0019239">
    <property type="term" value="F:deaminase activity"/>
    <property type="evidence" value="ECO:0007669"/>
    <property type="project" value="TreeGrafter"/>
</dbReference>
<proteinExistence type="inferred from homology"/>
<dbReference type="EMBL" id="CP032694">
    <property type="protein sequence ID" value="AYG60238.1"/>
    <property type="molecule type" value="Genomic_DNA"/>
</dbReference>
<sequence>MHTILQPEGWAKPIGYANGMAATGRMVFVGGQVGWNAACEFESDDFVEQVRQTLKNVVAILAEGGAEPKHITSMTWYFTDKQEYLANLKGIGQVYREIIGRHFPAMAAVQVVALVEDRAKIEIQATAVIPE</sequence>
<keyword evidence="3" id="KW-1185">Reference proteome</keyword>
<dbReference type="InterPro" id="IPR035959">
    <property type="entry name" value="RutC-like_sf"/>
</dbReference>
<dbReference type="Proteomes" id="UP000282195">
    <property type="component" value="Chromosome"/>
</dbReference>
<accession>A0A387FN63</accession>
<dbReference type="Pfam" id="PF01042">
    <property type="entry name" value="Ribonuc_L-PSP"/>
    <property type="match status" value="1"/>
</dbReference>
<reference evidence="2 3" key="1">
    <citation type="submission" date="2018-10" db="EMBL/GenBank/DDBJ databases">
        <title>Rhizobium etli, R. leguminosarum and a new Rhizobium genospecies from Phaseolus dumosus.</title>
        <authorList>
            <person name="Ramirez-Puebla S.T."/>
            <person name="Rogel-Hernandez M.A."/>
            <person name="Guerrero G."/>
            <person name="Ormeno-Orrillo E."/>
            <person name="Martinez-Romero J.C."/>
            <person name="Negrete-Yankelevich S."/>
            <person name="Martinez-Romero E."/>
        </authorList>
    </citation>
    <scope>NUCLEOTIDE SEQUENCE [LARGE SCALE GENOMIC DNA]</scope>
    <source>
        <strain evidence="2 3">CCGE525</strain>
    </source>
</reference>
<protein>
    <submittedName>
        <fullName evidence="2">RidA family protein</fullName>
    </submittedName>
</protein>
<organism evidence="2 3">
    <name type="scientific">Rhizobium jaguaris</name>
    <dbReference type="NCBI Taxonomy" id="1312183"/>
    <lineage>
        <taxon>Bacteria</taxon>
        <taxon>Pseudomonadati</taxon>
        <taxon>Pseudomonadota</taxon>
        <taxon>Alphaproteobacteria</taxon>
        <taxon>Hyphomicrobiales</taxon>
        <taxon>Rhizobiaceae</taxon>
        <taxon>Rhizobium/Agrobacterium group</taxon>
        <taxon>Rhizobium</taxon>
    </lineage>
</organism>
<evidence type="ECO:0000313" key="2">
    <source>
        <dbReference type="EMBL" id="AYG60238.1"/>
    </source>
</evidence>